<keyword evidence="2" id="KW-1185">Reference proteome</keyword>
<sequence length="157" mass="16261">MLENTEVLTASVTGTTAAVTVTAPENMYCQTPTVVRGPIDAAALREALADWDPAASAQPDFTGTGFAAEGVYPPAGTLPSQVIDVPDGQNWPGFEDTPFTVTLNNLPNGDYGAFTGCVQSADDPMPFHIRNFRIGPDLAAPNPGMGSADLGNLFGSS</sequence>
<protein>
    <submittedName>
        <fullName evidence="1">Uncharacterized protein</fullName>
    </submittedName>
</protein>
<evidence type="ECO:0000313" key="1">
    <source>
        <dbReference type="EMBL" id="QSE87884.1"/>
    </source>
</evidence>
<proteinExistence type="predicted"/>
<accession>A0A974VYJ1</accession>
<name>A0A974VYJ1_9NOCA</name>
<geneLocation type="plasmid" evidence="1 2">
    <name>unnamed2</name>
</geneLocation>
<dbReference type="Proteomes" id="UP000662986">
    <property type="component" value="Plasmid unnamed2"/>
</dbReference>
<dbReference type="EMBL" id="CP070617">
    <property type="protein sequence ID" value="QSE87884.1"/>
    <property type="molecule type" value="Genomic_DNA"/>
</dbReference>
<organism evidence="1 2">
    <name type="scientific">Rhodococcus pseudokoreensis</name>
    <dbReference type="NCBI Taxonomy" id="2811421"/>
    <lineage>
        <taxon>Bacteria</taxon>
        <taxon>Bacillati</taxon>
        <taxon>Actinomycetota</taxon>
        <taxon>Actinomycetes</taxon>
        <taxon>Mycobacteriales</taxon>
        <taxon>Nocardiaceae</taxon>
        <taxon>Rhodococcus</taxon>
    </lineage>
</organism>
<gene>
    <name evidence="1" type="ORF">JWS13_04510</name>
</gene>
<evidence type="ECO:0000313" key="2">
    <source>
        <dbReference type="Proteomes" id="UP000662986"/>
    </source>
</evidence>
<keyword evidence="1" id="KW-0614">Plasmid</keyword>
<dbReference type="RefSeq" id="WP_206004647.1">
    <property type="nucleotide sequence ID" value="NZ_CP070617.1"/>
</dbReference>
<reference evidence="1 2" key="1">
    <citation type="journal article" date="2021" name="Microbiol. Resour. Announc.">
        <title>Complete Genome Sequences of Two Rhodococcus sp. Strains with Large and Linear Chromosomes, Isolated from Apple Rhizosphere.</title>
        <authorList>
            <person name="Benning S."/>
            <person name="Brugnone N."/>
            <person name="Siani R."/>
            <person name="Kublik S."/>
            <person name="Schloter M."/>
            <person name="Rad V."/>
        </authorList>
    </citation>
    <scope>NUCLEOTIDE SEQUENCE [LARGE SCALE GENOMIC DNA]</scope>
    <source>
        <strain evidence="1 2">R79</strain>
    </source>
</reference>
<reference evidence="1 2" key="2">
    <citation type="journal article" date="2022" name="Arch. Microbiol.">
        <title>Rhodococcus pseudokoreensis sp. nov. isolated from the rhizosphere of young M26 apple rootstocks.</title>
        <authorList>
            <person name="Kampfer P."/>
            <person name="Glaeser S.P."/>
            <person name="Blom J."/>
            <person name="Wolf J."/>
            <person name="Benning S."/>
            <person name="Schloter M."/>
            <person name="Neumann-Schaal M."/>
        </authorList>
    </citation>
    <scope>NUCLEOTIDE SEQUENCE [LARGE SCALE GENOMIC DNA]</scope>
    <source>
        <strain evidence="1 2">R79</strain>
    </source>
</reference>